<evidence type="ECO:0000313" key="2">
    <source>
        <dbReference type="Proteomes" id="UP000591131"/>
    </source>
</evidence>
<accession>A0A7J6MWX9</accession>
<dbReference type="OrthoDB" id="413892at2759"/>
<dbReference type="Proteomes" id="UP000591131">
    <property type="component" value="Unassembled WGS sequence"/>
</dbReference>
<organism evidence="1 2">
    <name type="scientific">Perkinsus chesapeaki</name>
    <name type="common">Clam parasite</name>
    <name type="synonym">Perkinsus andrewsi</name>
    <dbReference type="NCBI Taxonomy" id="330153"/>
    <lineage>
        <taxon>Eukaryota</taxon>
        <taxon>Sar</taxon>
        <taxon>Alveolata</taxon>
        <taxon>Perkinsozoa</taxon>
        <taxon>Perkinsea</taxon>
        <taxon>Perkinsida</taxon>
        <taxon>Perkinsidae</taxon>
        <taxon>Perkinsus</taxon>
    </lineage>
</organism>
<sequence>MREGDRDNFTEGGRRPLDACLYREAGKEFRGPKAFNGRSPHRWVEEWRLSKASESPRSFWLSKDFGGPTYKMPYSRTEMVAEGTEAAVTAAGCHWCCYYCMRVHRGVGDTVDDDGKAFCSEACRGGYSEELRQSDAAKTERRKQVSCESSRVGRGALRSPVYRGAWIDFSPSSIAHGFFQNVFVSLPPIIAVVRVWMSAFSALLSRSPGKCLLRVLPVSMDQGVPVVHGTPSPRRKRLPIAESPPPSLIASEGHGGFVCQPGIYTGFQPCAAGLSSAACRPYRSFGESMDLYGGVVLAWQVVGESHLLVGTSDGIAAVWDAVKLEPKVVLCHTHVFADFTDSGPDKSPPALGVVSVAYHGGYIVTGATDGVVRLWKGMKGVPYEDILFVKAIFVFLYFTEVYGLDE</sequence>
<name>A0A7J6MWX9_PERCH</name>
<gene>
    <name evidence="1" type="ORF">FOL47_007321</name>
</gene>
<dbReference type="Gene3D" id="2.130.10.10">
    <property type="entry name" value="YVTN repeat-like/Quinoprotein amine dehydrogenase"/>
    <property type="match status" value="1"/>
</dbReference>
<evidence type="ECO:0000313" key="1">
    <source>
        <dbReference type="EMBL" id="KAF4675730.1"/>
    </source>
</evidence>
<dbReference type="InterPro" id="IPR036322">
    <property type="entry name" value="WD40_repeat_dom_sf"/>
</dbReference>
<dbReference type="InterPro" id="IPR015943">
    <property type="entry name" value="WD40/YVTN_repeat-like_dom_sf"/>
</dbReference>
<protein>
    <submittedName>
        <fullName evidence="1">Uncharacterized protein</fullName>
    </submittedName>
</protein>
<proteinExistence type="predicted"/>
<comment type="caution">
    <text evidence="1">The sequence shown here is derived from an EMBL/GenBank/DDBJ whole genome shotgun (WGS) entry which is preliminary data.</text>
</comment>
<dbReference type="AlphaFoldDB" id="A0A7J6MWX9"/>
<dbReference type="EMBL" id="JAAPAO010000043">
    <property type="protein sequence ID" value="KAF4675730.1"/>
    <property type="molecule type" value="Genomic_DNA"/>
</dbReference>
<reference evidence="1 2" key="1">
    <citation type="submission" date="2020-04" db="EMBL/GenBank/DDBJ databases">
        <title>Perkinsus chesapeaki whole genome sequence.</title>
        <authorList>
            <person name="Bogema D.R."/>
        </authorList>
    </citation>
    <scope>NUCLEOTIDE SEQUENCE [LARGE SCALE GENOMIC DNA]</scope>
    <source>
        <strain evidence="1">ATCC PRA-425</strain>
    </source>
</reference>
<dbReference type="SUPFAM" id="SSF50978">
    <property type="entry name" value="WD40 repeat-like"/>
    <property type="match status" value="1"/>
</dbReference>
<keyword evidence="2" id="KW-1185">Reference proteome</keyword>